<dbReference type="PRINTS" id="PR00368">
    <property type="entry name" value="FADPNR"/>
</dbReference>
<dbReference type="AlphaFoldDB" id="A0AAC9HU89"/>
<feature type="binding site" evidence="5">
    <location>
        <begin position="166"/>
        <end position="168"/>
    </location>
    <ligand>
        <name>FAD</name>
        <dbReference type="ChEBI" id="CHEBI:57692"/>
    </ligand>
</feature>
<evidence type="ECO:0000256" key="6">
    <source>
        <dbReference type="PIRSR" id="PIRSR000350-4"/>
    </source>
</evidence>
<comment type="similarity">
    <text evidence="1">Belongs to the class-I pyridine nucleotide-disulfide oxidoreductase family.</text>
</comment>
<dbReference type="InterPro" id="IPR023753">
    <property type="entry name" value="FAD/NAD-binding_dom"/>
</dbReference>
<dbReference type="PANTHER" id="PTHR22912">
    <property type="entry name" value="DISULFIDE OXIDOREDUCTASE"/>
    <property type="match status" value="1"/>
</dbReference>
<dbReference type="GO" id="GO:0004148">
    <property type="term" value="F:dihydrolipoyl dehydrogenase (NADH) activity"/>
    <property type="evidence" value="ECO:0007669"/>
    <property type="project" value="UniProtKB-EC"/>
</dbReference>
<dbReference type="InterPro" id="IPR016156">
    <property type="entry name" value="FAD/NAD-linked_Rdtase_dimer_sf"/>
</dbReference>
<accession>A0AAC9HU89</accession>
<evidence type="ECO:0000313" key="9">
    <source>
        <dbReference type="EMBL" id="AOS65231.1"/>
    </source>
</evidence>
<evidence type="ECO:0000313" key="10">
    <source>
        <dbReference type="Proteomes" id="UP000095210"/>
    </source>
</evidence>
<feature type="binding site" evidence="5">
    <location>
        <position position="290"/>
    </location>
    <ligand>
        <name>NAD(+)</name>
        <dbReference type="ChEBI" id="CHEBI:57540"/>
    </ligand>
</feature>
<keyword evidence="4 5" id="KW-0520">NAD</keyword>
<feature type="binding site" evidence="5">
    <location>
        <position position="332"/>
    </location>
    <ligand>
        <name>FAD</name>
        <dbReference type="ChEBI" id="CHEBI:57692"/>
    </ligand>
</feature>
<dbReference type="InterPro" id="IPR001100">
    <property type="entry name" value="Pyr_nuc-diS_OxRdtase"/>
</dbReference>
<comment type="cofactor">
    <cofactor evidence="5">
        <name>FAD</name>
        <dbReference type="ChEBI" id="CHEBI:57692"/>
    </cofactor>
    <text evidence="5">Binds 1 FAD per subunit.</text>
</comment>
<dbReference type="EC" id="1.8.1.4" evidence="9"/>
<feature type="disulfide bond" description="Redox-active" evidence="6">
    <location>
        <begin position="65"/>
        <end position="70"/>
    </location>
</feature>
<evidence type="ECO:0000256" key="1">
    <source>
        <dbReference type="ARBA" id="ARBA00007532"/>
    </source>
</evidence>
<keyword evidence="9" id="KW-0560">Oxidoreductase</keyword>
<dbReference type="EMBL" id="CP014859">
    <property type="protein sequence ID" value="AOS65231.1"/>
    <property type="molecule type" value="Genomic_DNA"/>
</dbReference>
<dbReference type="PRINTS" id="PR00411">
    <property type="entry name" value="PNDRDTASEI"/>
</dbReference>
<evidence type="ECO:0000256" key="4">
    <source>
        <dbReference type="ARBA" id="ARBA00023027"/>
    </source>
</evidence>
<reference evidence="10" key="1">
    <citation type="submission" date="2016-03" db="EMBL/GenBank/DDBJ databases">
        <title>Complete genome sequence of the type strain Actinoalloteichus hymeniacidonis DSM 45092.</title>
        <authorList>
            <person name="Schaffert L."/>
            <person name="Albersmeier A."/>
            <person name="Winkler A."/>
            <person name="Kalinowski J."/>
            <person name="Zotchev S."/>
            <person name="Ruckert C."/>
        </authorList>
    </citation>
    <scope>NUCLEOTIDE SEQUENCE [LARGE SCALE GENOMIC DNA]</scope>
    <source>
        <strain evidence="10">HPA177(T) (DSM 45092(T))</strain>
    </source>
</reference>
<dbReference type="KEGG" id="ahm:TL08_22245"/>
<dbReference type="InterPro" id="IPR050151">
    <property type="entry name" value="Class-I_Pyr_Nuc-Dis_Oxidored"/>
</dbReference>
<dbReference type="PANTHER" id="PTHR22912:SF151">
    <property type="entry name" value="DIHYDROLIPOYL DEHYDROGENASE, MITOCHONDRIAL"/>
    <property type="match status" value="1"/>
</dbReference>
<dbReference type="SUPFAM" id="SSF55424">
    <property type="entry name" value="FAD/NAD-linked reductases, dimerisation (C-terminal) domain"/>
    <property type="match status" value="1"/>
</dbReference>
<feature type="binding site" evidence="5">
    <location>
        <position position="137"/>
    </location>
    <ligand>
        <name>FAD</name>
        <dbReference type="ChEBI" id="CHEBI:57692"/>
    </ligand>
</feature>
<gene>
    <name evidence="9" type="ORF">TL08_22245</name>
</gene>
<evidence type="ECO:0000259" key="7">
    <source>
        <dbReference type="Pfam" id="PF02852"/>
    </source>
</evidence>
<evidence type="ECO:0000256" key="5">
    <source>
        <dbReference type="PIRSR" id="PIRSR000350-3"/>
    </source>
</evidence>
<dbReference type="Gene3D" id="3.30.390.30">
    <property type="match status" value="1"/>
</dbReference>
<evidence type="ECO:0000256" key="2">
    <source>
        <dbReference type="ARBA" id="ARBA00022630"/>
    </source>
</evidence>
<dbReference type="Pfam" id="PF07992">
    <property type="entry name" value="Pyr_redox_2"/>
    <property type="match status" value="1"/>
</dbReference>
<dbReference type="InterPro" id="IPR036188">
    <property type="entry name" value="FAD/NAD-bd_sf"/>
</dbReference>
<dbReference type="InterPro" id="IPR004099">
    <property type="entry name" value="Pyr_nucl-diS_OxRdtase_dimer"/>
</dbReference>
<dbReference type="GO" id="GO:0050660">
    <property type="term" value="F:flavin adenine dinucleotide binding"/>
    <property type="evidence" value="ECO:0007669"/>
    <property type="project" value="TreeGrafter"/>
</dbReference>
<dbReference type="Pfam" id="PF02852">
    <property type="entry name" value="Pyr_redox_dim"/>
    <property type="match status" value="1"/>
</dbReference>
<feature type="domain" description="Pyridine nucleotide-disulphide oxidoreductase dimerisation" evidence="7">
    <location>
        <begin position="382"/>
        <end position="487"/>
    </location>
</feature>
<name>A0AAC9HU89_9PSEU</name>
<organism evidence="9 10">
    <name type="scientific">Actinoalloteichus hymeniacidonis</name>
    <dbReference type="NCBI Taxonomy" id="340345"/>
    <lineage>
        <taxon>Bacteria</taxon>
        <taxon>Bacillati</taxon>
        <taxon>Actinomycetota</taxon>
        <taxon>Actinomycetes</taxon>
        <taxon>Pseudonocardiales</taxon>
        <taxon>Pseudonocardiaceae</taxon>
        <taxon>Actinoalloteichus</taxon>
    </lineage>
</organism>
<keyword evidence="10" id="KW-1185">Reference proteome</keyword>
<keyword evidence="2" id="KW-0285">Flavoprotein</keyword>
<dbReference type="Proteomes" id="UP000095210">
    <property type="component" value="Chromosome"/>
</dbReference>
<evidence type="ECO:0000259" key="8">
    <source>
        <dbReference type="Pfam" id="PF07992"/>
    </source>
</evidence>
<protein>
    <submittedName>
        <fullName evidence="9">Dihydrolipoamide dehydrogenase</fullName>
        <ecNumber evidence="9">1.8.1.4</ecNumber>
    </submittedName>
</protein>
<keyword evidence="3 5" id="KW-0274">FAD</keyword>
<dbReference type="Gene3D" id="3.50.50.60">
    <property type="entry name" value="FAD/NAD(P)-binding domain"/>
    <property type="match status" value="2"/>
</dbReference>
<proteinExistence type="inferred from homology"/>
<keyword evidence="5" id="KW-0547">Nucleotide-binding</keyword>
<dbReference type="GO" id="GO:0006103">
    <property type="term" value="P:2-oxoglutarate metabolic process"/>
    <property type="evidence" value="ECO:0007669"/>
    <property type="project" value="TreeGrafter"/>
</dbReference>
<feature type="domain" description="FAD/NAD(P)-binding" evidence="8">
    <location>
        <begin position="28"/>
        <end position="342"/>
    </location>
</feature>
<evidence type="ECO:0000256" key="3">
    <source>
        <dbReference type="ARBA" id="ARBA00022827"/>
    </source>
</evidence>
<feature type="binding site" evidence="5">
    <location>
        <position position="74"/>
    </location>
    <ligand>
        <name>FAD</name>
        <dbReference type="ChEBI" id="CHEBI:57692"/>
    </ligand>
</feature>
<sequence>MTAELPQQAHWGALFGVDHKKIEDQTEFDVIVIGGGPVGENVASRAVQGGLRAVIVEADLLGGECSYWACMPSKALLRPGTALAAARRVAGAKEAVTGELAAAEVLASRDAIASDWKDDGQVSWAEGAGITVVRGTGRIVGPRLVQVRDADGEREIQATHAVVVCTGSAPKTPPVAGIDQVRTWTSRDATSARSVPRRLAVLGGGPVGVELAQAWARLGSKVTLINNAPRLLANFEGFAGDLVADGLREDGVDVLLDTTLERVSAEGGGIALRTAEGGRIKVDELLVATGRSPATNEIGVETVGLTPGQPLQVDDSGQVTGVDGGWLYAAGDVTGRAPLTHQGKYAARVVGDVIAGRAAGSAEAREASPWSRFAATADHTAVPQVVFTDPEVAAVGYTSASARKAGLNVRVVELDIAVAGSTLHAGGYRGRTTMIVDEDRRVLVGVTFAGYDVAELLHAATIAIVGEVPIDRLWHAVPAYPTISEIWLRLLEEYGL</sequence>
<feature type="binding site" evidence="5">
    <location>
        <begin position="203"/>
        <end position="210"/>
    </location>
    <ligand>
        <name>NAD(+)</name>
        <dbReference type="ChEBI" id="CHEBI:57540"/>
    </ligand>
</feature>
<dbReference type="PIRSF" id="PIRSF000350">
    <property type="entry name" value="Mercury_reductase_MerA"/>
    <property type="match status" value="1"/>
</dbReference>
<dbReference type="SUPFAM" id="SSF51905">
    <property type="entry name" value="FAD/NAD(P)-binding domain"/>
    <property type="match status" value="1"/>
</dbReference>